<dbReference type="Proteomes" id="UP001596473">
    <property type="component" value="Unassembled WGS sequence"/>
</dbReference>
<evidence type="ECO:0000256" key="3">
    <source>
        <dbReference type="SAM" id="SignalP"/>
    </source>
</evidence>
<gene>
    <name evidence="5" type="ORF">ACFQNF_00790</name>
</gene>
<feature type="domain" description="Leucine-binding protein" evidence="4">
    <location>
        <begin position="38"/>
        <end position="375"/>
    </location>
</feature>
<evidence type="ECO:0000313" key="6">
    <source>
        <dbReference type="Proteomes" id="UP001596473"/>
    </source>
</evidence>
<dbReference type="PANTHER" id="PTHR47235">
    <property type="entry name" value="BLR6548 PROTEIN"/>
    <property type="match status" value="1"/>
</dbReference>
<dbReference type="EMBL" id="JBHTBQ010000001">
    <property type="protein sequence ID" value="MFC7418415.1"/>
    <property type="molecule type" value="Genomic_DNA"/>
</dbReference>
<comment type="similarity">
    <text evidence="1">Belongs to the leucine-binding protein family.</text>
</comment>
<evidence type="ECO:0000256" key="2">
    <source>
        <dbReference type="ARBA" id="ARBA00022729"/>
    </source>
</evidence>
<dbReference type="SUPFAM" id="SSF53822">
    <property type="entry name" value="Periplasmic binding protein-like I"/>
    <property type="match status" value="1"/>
</dbReference>
<dbReference type="InterPro" id="IPR028081">
    <property type="entry name" value="Leu-bd"/>
</dbReference>
<dbReference type="Pfam" id="PF13458">
    <property type="entry name" value="Peripla_BP_6"/>
    <property type="match status" value="1"/>
</dbReference>
<comment type="caution">
    <text evidence="5">The sequence shown here is derived from an EMBL/GenBank/DDBJ whole genome shotgun (WGS) entry which is preliminary data.</text>
</comment>
<feature type="chain" id="PRO_5046439784" evidence="3">
    <location>
        <begin position="21"/>
        <end position="415"/>
    </location>
</feature>
<evidence type="ECO:0000313" key="5">
    <source>
        <dbReference type="EMBL" id="MFC7418415.1"/>
    </source>
</evidence>
<name>A0ABW2QU13_9NEIS</name>
<dbReference type="InterPro" id="IPR028082">
    <property type="entry name" value="Peripla_BP_I"/>
</dbReference>
<evidence type="ECO:0000256" key="1">
    <source>
        <dbReference type="ARBA" id="ARBA00010062"/>
    </source>
</evidence>
<proteinExistence type="inferred from homology"/>
<organism evidence="5 6">
    <name type="scientific">Iodobacter arcticus</name>
    <dbReference type="NCBI Taxonomy" id="590593"/>
    <lineage>
        <taxon>Bacteria</taxon>
        <taxon>Pseudomonadati</taxon>
        <taxon>Pseudomonadota</taxon>
        <taxon>Betaproteobacteria</taxon>
        <taxon>Neisseriales</taxon>
        <taxon>Chitinibacteraceae</taxon>
        <taxon>Iodobacter</taxon>
    </lineage>
</organism>
<dbReference type="RefSeq" id="WP_380185389.1">
    <property type="nucleotide sequence ID" value="NZ_JBHTBQ010000001.1"/>
</dbReference>
<dbReference type="Gene3D" id="3.40.50.2300">
    <property type="match status" value="2"/>
</dbReference>
<dbReference type="PANTHER" id="PTHR47235:SF1">
    <property type="entry name" value="BLR6548 PROTEIN"/>
    <property type="match status" value="1"/>
</dbReference>
<evidence type="ECO:0000259" key="4">
    <source>
        <dbReference type="Pfam" id="PF13458"/>
    </source>
</evidence>
<dbReference type="CDD" id="cd06341">
    <property type="entry name" value="PBP1_ABC_ligand_binding-like"/>
    <property type="match status" value="1"/>
</dbReference>
<keyword evidence="2 3" id="KW-0732">Signal</keyword>
<protein>
    <submittedName>
        <fullName evidence="5">ABC transporter substrate-binding protein</fullName>
    </submittedName>
</protein>
<keyword evidence="6" id="KW-1185">Reference proteome</keyword>
<sequence length="415" mass="44516">MYKQFLIASVLVIASHQAMAAEKANCGLNNGKKATGLPIPLGAVMGKTGPDDFSSSAATAEAYFKCVNNNGGIQGRPIEYTIVDDQWNPEVAAQLASKLVQDRKVVAMVGSASFVECGANAKLYEQAGIMVIAGVGVPRECFQSKNYVPMNAGPRLAATTVAMYAKQRYKSKKFVCIAPNIPGLGEWACGGVTAWGAKNGVVSETILIDPGSADASSVILQASSKNPDVIILNLPKGLLTPMLGAAEQQNLGKKIKFLAPASGYSVELPKAIGPYWKDNFDVALEFQPIDANTAENKNWLAILNQYGNKKDPRDTFSQAGYLAAKLTTETLLKLDPAKINRATVTEALRQISDFKSELLCRPFYIGTGKRHNANNFSRVATSTGSSWAVRSECSAVLDPELADIYQNELQLGLKR</sequence>
<reference evidence="6" key="1">
    <citation type="journal article" date="2019" name="Int. J. Syst. Evol. Microbiol.">
        <title>The Global Catalogue of Microorganisms (GCM) 10K type strain sequencing project: providing services to taxonomists for standard genome sequencing and annotation.</title>
        <authorList>
            <consortium name="The Broad Institute Genomics Platform"/>
            <consortium name="The Broad Institute Genome Sequencing Center for Infectious Disease"/>
            <person name="Wu L."/>
            <person name="Ma J."/>
        </authorList>
    </citation>
    <scope>NUCLEOTIDE SEQUENCE [LARGE SCALE GENOMIC DNA]</scope>
    <source>
        <strain evidence="6">CCUG 62945</strain>
    </source>
</reference>
<accession>A0ABW2QU13</accession>
<feature type="signal peptide" evidence="3">
    <location>
        <begin position="1"/>
        <end position="20"/>
    </location>
</feature>